<comment type="similarity">
    <text evidence="2 8">Belongs to the PTPS family. QueD subfamily.</text>
</comment>
<evidence type="ECO:0000256" key="8">
    <source>
        <dbReference type="PIRNR" id="PIRNR006113"/>
    </source>
</evidence>
<gene>
    <name evidence="11" type="primary">queD</name>
    <name evidence="11" type="ORF">NCTC13071_02720</name>
</gene>
<feature type="binding site" evidence="10">
    <location>
        <position position="14"/>
    </location>
    <ligand>
        <name>Zn(2+)</name>
        <dbReference type="ChEBI" id="CHEBI:29105"/>
    </ligand>
</feature>
<proteinExistence type="inferred from homology"/>
<feature type="active site" description="Proton acceptor" evidence="9">
    <location>
        <position position="24"/>
    </location>
</feature>
<dbReference type="EMBL" id="LR134384">
    <property type="protein sequence ID" value="VEH16681.1"/>
    <property type="molecule type" value="Genomic_DNA"/>
</dbReference>
<comment type="cofactor">
    <cofactor evidence="8 10">
        <name>Zn(2+)</name>
        <dbReference type="ChEBI" id="CHEBI:29105"/>
    </cofactor>
    <text evidence="8 10">Binds 1 zinc ion per subunit.</text>
</comment>
<sequence length="111" mass="12753">MYYIQKSFEVSASHHLTLSYKSKCSNVHGHNWHITVFCKARELNKDGMVADFSEVKRLIHGRLDHADINKVLPFNPTAENIARWITEQIPTCYKATVQESDGNIATYEEDV</sequence>
<evidence type="ECO:0000313" key="11">
    <source>
        <dbReference type="EMBL" id="VEH16681.1"/>
    </source>
</evidence>
<dbReference type="SUPFAM" id="SSF55620">
    <property type="entry name" value="Tetrahydrobiopterin biosynthesis enzymes-like"/>
    <property type="match status" value="1"/>
</dbReference>
<evidence type="ECO:0000256" key="4">
    <source>
        <dbReference type="ARBA" id="ARBA00022723"/>
    </source>
</evidence>
<dbReference type="UniPathway" id="UPA00391"/>
<dbReference type="PANTHER" id="PTHR12589">
    <property type="entry name" value="PYRUVOYL TETRAHYDROBIOPTERIN SYNTHASE"/>
    <property type="match status" value="1"/>
</dbReference>
<evidence type="ECO:0000256" key="6">
    <source>
        <dbReference type="ARBA" id="ARBA00023239"/>
    </source>
</evidence>
<dbReference type="PANTHER" id="PTHR12589:SF7">
    <property type="entry name" value="6-PYRUVOYL TETRAHYDROBIOPTERIN SYNTHASE"/>
    <property type="match status" value="1"/>
</dbReference>
<evidence type="ECO:0000256" key="1">
    <source>
        <dbReference type="ARBA" id="ARBA00005061"/>
    </source>
</evidence>
<dbReference type="InterPro" id="IPR038418">
    <property type="entry name" value="6-PTP_synth/QueD_sf"/>
</dbReference>
<keyword evidence="8" id="KW-0671">Queuosine biosynthesis</keyword>
<reference evidence="11 12" key="1">
    <citation type="submission" date="2018-12" db="EMBL/GenBank/DDBJ databases">
        <authorList>
            <consortium name="Pathogen Informatics"/>
        </authorList>
    </citation>
    <scope>NUCLEOTIDE SEQUENCE [LARGE SCALE GENOMIC DNA]</scope>
    <source>
        <strain evidence="11 12">NCTC13071</strain>
    </source>
</reference>
<comment type="pathway">
    <text evidence="1 8">Purine metabolism; 7-cyano-7-deazaguanine biosynthesis.</text>
</comment>
<evidence type="ECO:0000313" key="12">
    <source>
        <dbReference type="Proteomes" id="UP000274578"/>
    </source>
</evidence>
<dbReference type="GeneID" id="85013432"/>
<keyword evidence="5 8" id="KW-0862">Zinc</keyword>
<dbReference type="Gene3D" id="3.30.479.10">
    <property type="entry name" value="6-pyruvoyl tetrahydropterin synthase/QueD"/>
    <property type="match status" value="1"/>
</dbReference>
<dbReference type="GO" id="GO:0070497">
    <property type="term" value="F:6-carboxytetrahydropterin synthase activity"/>
    <property type="evidence" value="ECO:0007669"/>
    <property type="project" value="UniProtKB-EC"/>
</dbReference>
<dbReference type="KEGG" id="poc:NCTC13071_02720"/>
<feature type="binding site" evidence="10">
    <location>
        <position position="30"/>
    </location>
    <ligand>
        <name>Zn(2+)</name>
        <dbReference type="ChEBI" id="CHEBI:29105"/>
    </ligand>
</feature>
<dbReference type="GO" id="GO:0008616">
    <property type="term" value="P:tRNA queuosine(34) biosynthetic process"/>
    <property type="evidence" value="ECO:0007669"/>
    <property type="project" value="UniProtKB-KW"/>
</dbReference>
<dbReference type="RefSeq" id="WP_018921033.1">
    <property type="nucleotide sequence ID" value="NZ_CAJPPY010000017.1"/>
</dbReference>
<organism evidence="11 12">
    <name type="scientific">Segatella oris</name>
    <dbReference type="NCBI Taxonomy" id="28135"/>
    <lineage>
        <taxon>Bacteria</taxon>
        <taxon>Pseudomonadati</taxon>
        <taxon>Bacteroidota</taxon>
        <taxon>Bacteroidia</taxon>
        <taxon>Bacteroidales</taxon>
        <taxon>Prevotellaceae</taxon>
        <taxon>Segatella</taxon>
    </lineage>
</organism>
<evidence type="ECO:0000256" key="7">
    <source>
        <dbReference type="ARBA" id="ARBA00048807"/>
    </source>
</evidence>
<dbReference type="Pfam" id="PF01242">
    <property type="entry name" value="PTPS"/>
    <property type="match status" value="1"/>
</dbReference>
<evidence type="ECO:0000256" key="10">
    <source>
        <dbReference type="PIRSR" id="PIRSR006113-2"/>
    </source>
</evidence>
<dbReference type="AlphaFoldDB" id="A0A448L9Y7"/>
<feature type="active site" description="Charge relay system" evidence="9">
    <location>
        <position position="99"/>
    </location>
</feature>
<evidence type="ECO:0000256" key="9">
    <source>
        <dbReference type="PIRSR" id="PIRSR006113-1"/>
    </source>
</evidence>
<dbReference type="PIRSF" id="PIRSF006113">
    <property type="entry name" value="PTP_synth"/>
    <property type="match status" value="1"/>
</dbReference>
<feature type="binding site" evidence="10">
    <location>
        <position position="28"/>
    </location>
    <ligand>
        <name>Zn(2+)</name>
        <dbReference type="ChEBI" id="CHEBI:29105"/>
    </ligand>
</feature>
<name>A0A448L9Y7_9BACT</name>
<dbReference type="Proteomes" id="UP000274578">
    <property type="component" value="Chromosome 1"/>
</dbReference>
<keyword evidence="4 8" id="KW-0479">Metal-binding</keyword>
<dbReference type="GO" id="GO:0046872">
    <property type="term" value="F:metal ion binding"/>
    <property type="evidence" value="ECO:0007669"/>
    <property type="project" value="UniProtKB-KW"/>
</dbReference>
<feature type="active site" description="Charge relay system" evidence="9">
    <location>
        <position position="65"/>
    </location>
</feature>
<protein>
    <recommendedName>
        <fullName evidence="3 8">6-carboxy-5,6,7,8-tetrahydropterin synthase</fullName>
        <ecNumber evidence="8">4.-.-.-</ecNumber>
    </recommendedName>
</protein>
<accession>A0A448L9Y7</accession>
<evidence type="ECO:0000256" key="5">
    <source>
        <dbReference type="ARBA" id="ARBA00022833"/>
    </source>
</evidence>
<dbReference type="EC" id="4.-.-.-" evidence="8"/>
<comment type="catalytic activity">
    <reaction evidence="7 8">
        <text>7,8-dihydroneopterin 3'-triphosphate + H2O = 6-carboxy-5,6,7,8-tetrahydropterin + triphosphate + acetaldehyde + 2 H(+)</text>
        <dbReference type="Rhea" id="RHEA:27966"/>
        <dbReference type="ChEBI" id="CHEBI:15343"/>
        <dbReference type="ChEBI" id="CHEBI:15377"/>
        <dbReference type="ChEBI" id="CHEBI:15378"/>
        <dbReference type="ChEBI" id="CHEBI:18036"/>
        <dbReference type="ChEBI" id="CHEBI:58462"/>
        <dbReference type="ChEBI" id="CHEBI:61032"/>
        <dbReference type="EC" id="4.1.2.50"/>
    </reaction>
</comment>
<evidence type="ECO:0000256" key="2">
    <source>
        <dbReference type="ARBA" id="ARBA00008900"/>
    </source>
</evidence>
<dbReference type="InterPro" id="IPR007115">
    <property type="entry name" value="6-PTP_synth/QueD"/>
</dbReference>
<keyword evidence="6 8" id="KW-0456">Lyase</keyword>
<evidence type="ECO:0000256" key="3">
    <source>
        <dbReference type="ARBA" id="ARBA00018141"/>
    </source>
</evidence>